<gene>
    <name evidence="1" type="ORF">ORQ98_25505</name>
</gene>
<dbReference type="RefSeq" id="WP_274691636.1">
    <property type="nucleotide sequence ID" value="NZ_JAPMOU010000059.1"/>
</dbReference>
<accession>A0ABT5UIH6</accession>
<dbReference type="Pfam" id="PF13479">
    <property type="entry name" value="AAA_24"/>
    <property type="match status" value="1"/>
</dbReference>
<dbReference type="Proteomes" id="UP001528823">
    <property type="component" value="Unassembled WGS sequence"/>
</dbReference>
<dbReference type="EMBL" id="JAPMOU010000059">
    <property type="protein sequence ID" value="MDE1465327.1"/>
    <property type="molecule type" value="Genomic_DNA"/>
</dbReference>
<dbReference type="GO" id="GO:0005524">
    <property type="term" value="F:ATP binding"/>
    <property type="evidence" value="ECO:0007669"/>
    <property type="project" value="UniProtKB-KW"/>
</dbReference>
<name>A0ABT5UIH6_9GAMM</name>
<comment type="caution">
    <text evidence="1">The sequence shown here is derived from an EMBL/GenBank/DDBJ whole genome shotgun (WGS) entry which is preliminary data.</text>
</comment>
<evidence type="ECO:0000313" key="2">
    <source>
        <dbReference type="Proteomes" id="UP001528823"/>
    </source>
</evidence>
<dbReference type="SUPFAM" id="SSF52540">
    <property type="entry name" value="P-loop containing nucleoside triphosphate hydrolases"/>
    <property type="match status" value="1"/>
</dbReference>
<reference evidence="1 2" key="1">
    <citation type="submission" date="2022-11" db="EMBL/GenBank/DDBJ databases">
        <title>Spartinivicinus poritis sp. nov., isolated from scleractinian coral Porites lutea.</title>
        <authorList>
            <person name="Zhang G."/>
            <person name="Cai L."/>
            <person name="Wei Q."/>
        </authorList>
    </citation>
    <scope>NUCLEOTIDE SEQUENCE [LARGE SCALE GENOMIC DNA]</scope>
    <source>
        <strain evidence="1 2">A2-2</strain>
    </source>
</reference>
<keyword evidence="1" id="KW-0547">Nucleotide-binding</keyword>
<keyword evidence="2" id="KW-1185">Reference proteome</keyword>
<dbReference type="InterPro" id="IPR027417">
    <property type="entry name" value="P-loop_NTPase"/>
</dbReference>
<keyword evidence="1" id="KW-0067">ATP-binding</keyword>
<protein>
    <submittedName>
        <fullName evidence="1">ATP-binding protein</fullName>
    </submittedName>
</protein>
<evidence type="ECO:0000313" key="1">
    <source>
        <dbReference type="EMBL" id="MDE1465327.1"/>
    </source>
</evidence>
<sequence>MAISLQSISKTKGMKAPRILIYGTHGIGKTTFAAGAPKPIFLFTEDGAGQLSLDSFPLLKSYDDVISALNALLNEEHDYKTVVLDSLDHLEPLVWDHTAARAGKASIEDFGYGKGYTEALTYWRQILDLLDRLRNEKNIAYILTAHAHIKRFDSPECEPYDRYQIKLNDKASGFIQESVDCVFFCNYQTVIQKTDVGFGKEKTRGITTGQRNIYTVEKPAYIAKNRFNLPEKMPLDWGAFVTALQANKQQNLGNTINNG</sequence>
<organism evidence="1 2">
    <name type="scientific">Spartinivicinus poritis</name>
    <dbReference type="NCBI Taxonomy" id="2994640"/>
    <lineage>
        <taxon>Bacteria</taxon>
        <taxon>Pseudomonadati</taxon>
        <taxon>Pseudomonadota</taxon>
        <taxon>Gammaproteobacteria</taxon>
        <taxon>Oceanospirillales</taxon>
        <taxon>Zooshikellaceae</taxon>
        <taxon>Spartinivicinus</taxon>
    </lineage>
</organism>
<proteinExistence type="predicted"/>